<sequence>CLRPRGRSTTTSPHTHIPARRARRRRIYALATSTHKPQSNTIRTRPAHAGPRLLPPHQRHPHPHPRQIHPHHPHHPPRPHRRAYRRHRVGATPSRVHHGNATSPSPKTTWTTTVISTPTRWPTTRPSMSRATSRRSRRTSTAPRRRTRTTTRRRAHTRTTRAAARSARASRTTRSIHTRRWTRIVRSRLGSALGCAGSGGSGMRRPAMGIRASRRNAVSSSRRRSRQHTRRRETSWMTKTCWTMMKAMTRSSIFVHPGMQISPQHAQKPSSANGKPSRSPGASASSEPSGGSGPASVSRQPTSLDPPPLSCLLCTGTAVNCTTPSTITRTGCLSPLTLYDATFTLTLAPTTVRHVARLLFFRLDTRHDASDPPIFFIADRISDFDIPSIPCCTNTPFHSINFAFRFRSPSHIHWPRTDLNALTDSTSQIAIVLYYDPHISASHLIAIRHPISRIFAIGSSYLHFVRHRLSSPRSQSPNRSHQSRRNDS</sequence>
<feature type="region of interest" description="Disordered" evidence="1">
    <location>
        <begin position="195"/>
        <end position="237"/>
    </location>
</feature>
<dbReference type="VEuPathDB" id="FungiDB:BD410DRAFT_867189"/>
<feature type="compositionally biased region" description="Basic residues" evidence="1">
    <location>
        <begin position="17"/>
        <end position="27"/>
    </location>
</feature>
<reference evidence="2 3" key="1">
    <citation type="submission" date="2018-06" db="EMBL/GenBank/DDBJ databases">
        <title>A transcriptomic atlas of mushroom development highlights an independent origin of complex multicellularity.</title>
        <authorList>
            <consortium name="DOE Joint Genome Institute"/>
            <person name="Krizsan K."/>
            <person name="Almasi E."/>
            <person name="Merenyi Z."/>
            <person name="Sahu N."/>
            <person name="Viragh M."/>
            <person name="Koszo T."/>
            <person name="Mondo S."/>
            <person name="Kiss B."/>
            <person name="Balint B."/>
            <person name="Kues U."/>
            <person name="Barry K."/>
            <person name="Hegedus J.C."/>
            <person name="Henrissat B."/>
            <person name="Johnson J."/>
            <person name="Lipzen A."/>
            <person name="Ohm R."/>
            <person name="Nagy I."/>
            <person name="Pangilinan J."/>
            <person name="Yan J."/>
            <person name="Xiong Y."/>
            <person name="Grigoriev I.V."/>
            <person name="Hibbett D.S."/>
            <person name="Nagy L.G."/>
        </authorList>
    </citation>
    <scope>NUCLEOTIDE SEQUENCE [LARGE SCALE GENOMIC DNA]</scope>
    <source>
        <strain evidence="2 3">SZMC22713</strain>
    </source>
</reference>
<proteinExistence type="predicted"/>
<keyword evidence="3" id="KW-1185">Reference proteome</keyword>
<organism evidence="2 3">
    <name type="scientific">Rickenella mellea</name>
    <dbReference type="NCBI Taxonomy" id="50990"/>
    <lineage>
        <taxon>Eukaryota</taxon>
        <taxon>Fungi</taxon>
        <taxon>Dikarya</taxon>
        <taxon>Basidiomycota</taxon>
        <taxon>Agaricomycotina</taxon>
        <taxon>Agaricomycetes</taxon>
        <taxon>Hymenochaetales</taxon>
        <taxon>Rickenellaceae</taxon>
        <taxon>Rickenella</taxon>
    </lineage>
</organism>
<feature type="region of interest" description="Disordered" evidence="1">
    <location>
        <begin position="262"/>
        <end position="304"/>
    </location>
</feature>
<dbReference type="EMBL" id="ML170180">
    <property type="protein sequence ID" value="TDL21493.1"/>
    <property type="molecule type" value="Genomic_DNA"/>
</dbReference>
<dbReference type="AlphaFoldDB" id="A0A4Y7Q1H5"/>
<feature type="compositionally biased region" description="Low complexity" evidence="1">
    <location>
        <begin position="276"/>
        <end position="303"/>
    </location>
</feature>
<feature type="region of interest" description="Disordered" evidence="1">
    <location>
        <begin position="1"/>
        <end position="175"/>
    </location>
</feature>
<protein>
    <submittedName>
        <fullName evidence="2">Uncharacterized protein</fullName>
    </submittedName>
</protein>
<evidence type="ECO:0000313" key="3">
    <source>
        <dbReference type="Proteomes" id="UP000294933"/>
    </source>
</evidence>
<gene>
    <name evidence="2" type="ORF">BD410DRAFT_867189</name>
</gene>
<feature type="compositionally biased region" description="Basic residues" evidence="1">
    <location>
        <begin position="57"/>
        <end position="89"/>
    </location>
</feature>
<feature type="compositionally biased region" description="Low complexity" evidence="1">
    <location>
        <begin position="160"/>
        <end position="173"/>
    </location>
</feature>
<feature type="compositionally biased region" description="Basic residues" evidence="1">
    <location>
        <begin position="132"/>
        <end position="159"/>
    </location>
</feature>
<feature type="compositionally biased region" description="Low complexity" evidence="1">
    <location>
        <begin position="102"/>
        <end position="131"/>
    </location>
</feature>
<feature type="compositionally biased region" description="Polar residues" evidence="1">
    <location>
        <begin position="31"/>
        <end position="43"/>
    </location>
</feature>
<feature type="compositionally biased region" description="Polar residues" evidence="1">
    <location>
        <begin position="262"/>
        <end position="274"/>
    </location>
</feature>
<evidence type="ECO:0000313" key="2">
    <source>
        <dbReference type="EMBL" id="TDL21493.1"/>
    </source>
</evidence>
<name>A0A4Y7Q1H5_9AGAM</name>
<accession>A0A4Y7Q1H5</accession>
<feature type="compositionally biased region" description="Basic residues" evidence="1">
    <location>
        <begin position="221"/>
        <end position="231"/>
    </location>
</feature>
<evidence type="ECO:0000256" key="1">
    <source>
        <dbReference type="SAM" id="MobiDB-lite"/>
    </source>
</evidence>
<feature type="non-terminal residue" evidence="2">
    <location>
        <position position="1"/>
    </location>
</feature>
<dbReference type="Proteomes" id="UP000294933">
    <property type="component" value="Unassembled WGS sequence"/>
</dbReference>